<dbReference type="EMBL" id="MTKT01004399">
    <property type="protein sequence ID" value="OWM71610.1"/>
    <property type="molecule type" value="Genomic_DNA"/>
</dbReference>
<sequence length="56" mass="6678">MIFLIMDYPVYVNMRVDLITFISYNMTREWSIPKFDCESITRQAVPKNNIDDSTQI</sequence>
<comment type="caution">
    <text evidence="1">The sequence shown here is derived from an EMBL/GenBank/DDBJ whole genome shotgun (WGS) entry which is preliminary data.</text>
</comment>
<dbReference type="AlphaFoldDB" id="A0A218WGY5"/>
<dbReference type="Proteomes" id="UP000197138">
    <property type="component" value="Unassembled WGS sequence"/>
</dbReference>
<accession>A0A218WGY5</accession>
<name>A0A218WGY5_PUNGR</name>
<organism evidence="1 2">
    <name type="scientific">Punica granatum</name>
    <name type="common">Pomegranate</name>
    <dbReference type="NCBI Taxonomy" id="22663"/>
    <lineage>
        <taxon>Eukaryota</taxon>
        <taxon>Viridiplantae</taxon>
        <taxon>Streptophyta</taxon>
        <taxon>Embryophyta</taxon>
        <taxon>Tracheophyta</taxon>
        <taxon>Spermatophyta</taxon>
        <taxon>Magnoliopsida</taxon>
        <taxon>eudicotyledons</taxon>
        <taxon>Gunneridae</taxon>
        <taxon>Pentapetalae</taxon>
        <taxon>rosids</taxon>
        <taxon>malvids</taxon>
        <taxon>Myrtales</taxon>
        <taxon>Lythraceae</taxon>
        <taxon>Punica</taxon>
    </lineage>
</organism>
<evidence type="ECO:0000313" key="2">
    <source>
        <dbReference type="Proteomes" id="UP000197138"/>
    </source>
</evidence>
<reference evidence="2" key="1">
    <citation type="journal article" date="2017" name="Plant J.">
        <title>The pomegranate (Punica granatum L.) genome and the genomics of punicalagin biosynthesis.</title>
        <authorList>
            <person name="Qin G."/>
            <person name="Xu C."/>
            <person name="Ming R."/>
            <person name="Tang H."/>
            <person name="Guyot R."/>
            <person name="Kramer E.M."/>
            <person name="Hu Y."/>
            <person name="Yi X."/>
            <person name="Qi Y."/>
            <person name="Xu X."/>
            <person name="Gao Z."/>
            <person name="Pan H."/>
            <person name="Jian J."/>
            <person name="Tian Y."/>
            <person name="Yue Z."/>
            <person name="Xu Y."/>
        </authorList>
    </citation>
    <scope>NUCLEOTIDE SEQUENCE [LARGE SCALE GENOMIC DNA]</scope>
    <source>
        <strain evidence="2">cv. Dabenzi</strain>
    </source>
</reference>
<gene>
    <name evidence="1" type="ORF">CDL15_Pgr005797</name>
</gene>
<evidence type="ECO:0000313" key="1">
    <source>
        <dbReference type="EMBL" id="OWM71610.1"/>
    </source>
</evidence>
<protein>
    <submittedName>
        <fullName evidence="1">Uncharacterized protein</fullName>
    </submittedName>
</protein>
<proteinExistence type="predicted"/>